<dbReference type="GO" id="GO:0008168">
    <property type="term" value="F:methyltransferase activity"/>
    <property type="evidence" value="ECO:0007669"/>
    <property type="project" value="UniProtKB-KW"/>
</dbReference>
<keyword evidence="1" id="KW-0808">Transferase</keyword>
<evidence type="ECO:0000313" key="1">
    <source>
        <dbReference type="EMBL" id="NQV65298.1"/>
    </source>
</evidence>
<dbReference type="SUPFAM" id="SSF53335">
    <property type="entry name" value="S-adenosyl-L-methionine-dependent methyltransferases"/>
    <property type="match status" value="1"/>
</dbReference>
<keyword evidence="1" id="KW-0489">Methyltransferase</keyword>
<dbReference type="GO" id="GO:0032259">
    <property type="term" value="P:methylation"/>
    <property type="evidence" value="ECO:0007669"/>
    <property type="project" value="UniProtKB-KW"/>
</dbReference>
<accession>A0A972VW06</accession>
<dbReference type="Proteomes" id="UP000754644">
    <property type="component" value="Unassembled WGS sequence"/>
</dbReference>
<sequence>MNLTTSRVRDWAAGGLMLVLTIGSGLVFGADADVAAALAHPDRPAADTAADATRKPAEILNFAGLQTGMDIFELEAGGGYFTEIISRAVGINGSVVLHEAPGLMGFVGDRIDLRTANNRLANVRISLTNFDTLDAADNSIDMVTWIQGPHELGFAPEGVNLGDPTTTFNEIYRILKPGGLYLAIDHIATKDAGLEAGGTIHRIEESLATQMATDSGLSLVRKSDLLKNSKDPLTAHVFNPLIRGKTSQFVVLYQKPD</sequence>
<evidence type="ECO:0000313" key="2">
    <source>
        <dbReference type="Proteomes" id="UP000754644"/>
    </source>
</evidence>
<reference evidence="1" key="1">
    <citation type="submission" date="2020-05" db="EMBL/GenBank/DDBJ databases">
        <title>Sulfur intermediates as new biogeochemical hubs in an aquatic model microbial ecosystem.</title>
        <authorList>
            <person name="Vigneron A."/>
        </authorList>
    </citation>
    <scope>NUCLEOTIDE SEQUENCE</scope>
    <source>
        <strain evidence="1">Bin.250</strain>
    </source>
</reference>
<name>A0A972VW06_9GAMM</name>
<dbReference type="InterPro" id="IPR029063">
    <property type="entry name" value="SAM-dependent_MTases_sf"/>
</dbReference>
<comment type="caution">
    <text evidence="1">The sequence shown here is derived from an EMBL/GenBank/DDBJ whole genome shotgun (WGS) entry which is preliminary data.</text>
</comment>
<proteinExistence type="predicted"/>
<gene>
    <name evidence="1" type="ORF">HQ497_08025</name>
</gene>
<dbReference type="Gene3D" id="3.40.50.150">
    <property type="entry name" value="Vaccinia Virus protein VP39"/>
    <property type="match status" value="1"/>
</dbReference>
<organism evidence="1 2">
    <name type="scientific">SAR86 cluster bacterium</name>
    <dbReference type="NCBI Taxonomy" id="2030880"/>
    <lineage>
        <taxon>Bacteria</taxon>
        <taxon>Pseudomonadati</taxon>
        <taxon>Pseudomonadota</taxon>
        <taxon>Gammaproteobacteria</taxon>
        <taxon>SAR86 cluster</taxon>
    </lineage>
</organism>
<protein>
    <submittedName>
        <fullName evidence="1">Class I SAM-dependent methyltransferase</fullName>
    </submittedName>
</protein>
<dbReference type="AlphaFoldDB" id="A0A972VW06"/>
<dbReference type="EMBL" id="JABMOJ010000299">
    <property type="protein sequence ID" value="NQV65298.1"/>
    <property type="molecule type" value="Genomic_DNA"/>
</dbReference>
<dbReference type="Pfam" id="PF01209">
    <property type="entry name" value="Ubie_methyltran"/>
    <property type="match status" value="1"/>
</dbReference>